<name>A0A7X0JIL8_9HYPH</name>
<dbReference type="InterPro" id="IPR052922">
    <property type="entry name" value="Cytidylate_Kinase-2"/>
</dbReference>
<keyword evidence="1" id="KW-0808">Transferase</keyword>
<gene>
    <name evidence="1" type="ORF">F4695_001649</name>
</gene>
<evidence type="ECO:0000313" key="2">
    <source>
        <dbReference type="Proteomes" id="UP000585437"/>
    </source>
</evidence>
<protein>
    <submittedName>
        <fullName evidence="1">Adenylate kinase family enzyme</fullName>
    </submittedName>
</protein>
<organism evidence="1 2">
    <name type="scientific">Rhizobium soli</name>
    <dbReference type="NCBI Taxonomy" id="424798"/>
    <lineage>
        <taxon>Bacteria</taxon>
        <taxon>Pseudomonadati</taxon>
        <taxon>Pseudomonadota</taxon>
        <taxon>Alphaproteobacteria</taxon>
        <taxon>Hyphomicrobiales</taxon>
        <taxon>Rhizobiaceae</taxon>
        <taxon>Rhizobium/Agrobacterium group</taxon>
        <taxon>Rhizobium</taxon>
    </lineage>
</organism>
<dbReference type="PANTHER" id="PTHR37816:SF2">
    <property type="entry name" value="DNA TOPOLOGY MODULATION PROTEIN FLAR-RELATED PROTEIN"/>
    <property type="match status" value="1"/>
</dbReference>
<keyword evidence="2" id="KW-1185">Reference proteome</keyword>
<evidence type="ECO:0000313" key="1">
    <source>
        <dbReference type="EMBL" id="MBB6508300.1"/>
    </source>
</evidence>
<dbReference type="RefSeq" id="WP_184654377.1">
    <property type="nucleotide sequence ID" value="NZ_JACHBU010000003.1"/>
</dbReference>
<dbReference type="Gene3D" id="3.40.50.300">
    <property type="entry name" value="P-loop containing nucleotide triphosphate hydrolases"/>
    <property type="match status" value="1"/>
</dbReference>
<dbReference type="InterPro" id="IPR027417">
    <property type="entry name" value="P-loop_NTPase"/>
</dbReference>
<sequence>MEEKANCLSKLPLPLCRVLIFGNGGSGKTWLARRMGAALGHHPIHLDDVHWEPGRYGIARDRQVVDDDVCRIAAQDVWLIEGVYGRLASLAITRATTLIFLDIADDVCLENIRHRGLQGGGSVASFEELLHWVAGYRFRHNNWNSFEAHDRMFSAFEGPKHRLDCRDSVNAYLTSLSP</sequence>
<proteinExistence type="predicted"/>
<dbReference type="SUPFAM" id="SSF52540">
    <property type="entry name" value="P-loop containing nucleoside triphosphate hydrolases"/>
    <property type="match status" value="1"/>
</dbReference>
<dbReference type="PANTHER" id="PTHR37816">
    <property type="entry name" value="YALI0E33011P"/>
    <property type="match status" value="1"/>
</dbReference>
<dbReference type="EMBL" id="JACHBU010000003">
    <property type="protein sequence ID" value="MBB6508300.1"/>
    <property type="molecule type" value="Genomic_DNA"/>
</dbReference>
<dbReference type="Proteomes" id="UP000585437">
    <property type="component" value="Unassembled WGS sequence"/>
</dbReference>
<keyword evidence="1" id="KW-0418">Kinase</keyword>
<dbReference type="AlphaFoldDB" id="A0A7X0JIL8"/>
<dbReference type="GO" id="GO:0016301">
    <property type="term" value="F:kinase activity"/>
    <property type="evidence" value="ECO:0007669"/>
    <property type="project" value="UniProtKB-KW"/>
</dbReference>
<accession>A0A7X0JIL8</accession>
<comment type="caution">
    <text evidence="1">The sequence shown here is derived from an EMBL/GenBank/DDBJ whole genome shotgun (WGS) entry which is preliminary data.</text>
</comment>
<reference evidence="1 2" key="1">
    <citation type="submission" date="2020-08" db="EMBL/GenBank/DDBJ databases">
        <title>The Agave Microbiome: Exploring the role of microbial communities in plant adaptations to desert environments.</title>
        <authorList>
            <person name="Partida-Martinez L.P."/>
        </authorList>
    </citation>
    <scope>NUCLEOTIDE SEQUENCE [LARGE SCALE GENOMIC DNA]</scope>
    <source>
        <strain evidence="1 2">AS3.12</strain>
    </source>
</reference>